<dbReference type="AlphaFoldDB" id="A0A6A5RHG0"/>
<gene>
    <name evidence="2" type="ORF">M421DRAFT_6807</name>
</gene>
<reference evidence="2" key="1">
    <citation type="journal article" date="2020" name="Stud. Mycol.">
        <title>101 Dothideomycetes genomes: a test case for predicting lifestyles and emergence of pathogens.</title>
        <authorList>
            <person name="Haridas S."/>
            <person name="Albert R."/>
            <person name="Binder M."/>
            <person name="Bloem J."/>
            <person name="Labutti K."/>
            <person name="Salamov A."/>
            <person name="Andreopoulos B."/>
            <person name="Baker S."/>
            <person name="Barry K."/>
            <person name="Bills G."/>
            <person name="Bluhm B."/>
            <person name="Cannon C."/>
            <person name="Castanera R."/>
            <person name="Culley D."/>
            <person name="Daum C."/>
            <person name="Ezra D."/>
            <person name="Gonzalez J."/>
            <person name="Henrissat B."/>
            <person name="Kuo A."/>
            <person name="Liang C."/>
            <person name="Lipzen A."/>
            <person name="Lutzoni F."/>
            <person name="Magnuson J."/>
            <person name="Mondo S."/>
            <person name="Nolan M."/>
            <person name="Ohm R."/>
            <person name="Pangilinan J."/>
            <person name="Park H.-J."/>
            <person name="Ramirez L."/>
            <person name="Alfaro M."/>
            <person name="Sun H."/>
            <person name="Tritt A."/>
            <person name="Yoshinaga Y."/>
            <person name="Zwiers L.-H."/>
            <person name="Turgeon B."/>
            <person name="Goodwin S."/>
            <person name="Spatafora J."/>
            <person name="Crous P."/>
            <person name="Grigoriev I."/>
        </authorList>
    </citation>
    <scope>NUCLEOTIDE SEQUENCE</scope>
    <source>
        <strain evidence="2">CBS 183.55</strain>
    </source>
</reference>
<protein>
    <submittedName>
        <fullName evidence="2">Uncharacterized protein</fullName>
    </submittedName>
</protein>
<keyword evidence="3" id="KW-1185">Reference proteome</keyword>
<organism evidence="2 3">
    <name type="scientific">Didymella exigua CBS 183.55</name>
    <dbReference type="NCBI Taxonomy" id="1150837"/>
    <lineage>
        <taxon>Eukaryota</taxon>
        <taxon>Fungi</taxon>
        <taxon>Dikarya</taxon>
        <taxon>Ascomycota</taxon>
        <taxon>Pezizomycotina</taxon>
        <taxon>Dothideomycetes</taxon>
        <taxon>Pleosporomycetidae</taxon>
        <taxon>Pleosporales</taxon>
        <taxon>Pleosporineae</taxon>
        <taxon>Didymellaceae</taxon>
        <taxon>Didymella</taxon>
    </lineage>
</organism>
<name>A0A6A5RHG0_9PLEO</name>
<dbReference type="OrthoDB" id="4851849at2759"/>
<proteinExistence type="predicted"/>
<sequence length="158" mass="17671">MPLIMPKDELISDLNNDNPVVGLKGTLSLKGRFKDRLSRLLGRAISLSDADSSQPLHIYVGSKSRSSASNTMHDGQVRKFSPQKEEASQDQWDLILVHVPTKIHNTIMRLREVFNNYRSKFDTMITQIMGLDDVDGYGSSLDTDLGDLIILLQQLANS</sequence>
<evidence type="ECO:0000256" key="1">
    <source>
        <dbReference type="SAM" id="MobiDB-lite"/>
    </source>
</evidence>
<evidence type="ECO:0000313" key="3">
    <source>
        <dbReference type="Proteomes" id="UP000800082"/>
    </source>
</evidence>
<dbReference type="Proteomes" id="UP000800082">
    <property type="component" value="Unassembled WGS sequence"/>
</dbReference>
<dbReference type="EMBL" id="ML978976">
    <property type="protein sequence ID" value="KAF1926524.1"/>
    <property type="molecule type" value="Genomic_DNA"/>
</dbReference>
<dbReference type="RefSeq" id="XP_033446776.1">
    <property type="nucleotide sequence ID" value="XM_033596473.1"/>
</dbReference>
<feature type="compositionally biased region" description="Polar residues" evidence="1">
    <location>
        <begin position="63"/>
        <end position="73"/>
    </location>
</feature>
<dbReference type="GeneID" id="54354140"/>
<accession>A0A6A5RHG0</accession>
<evidence type="ECO:0000313" key="2">
    <source>
        <dbReference type="EMBL" id="KAF1926524.1"/>
    </source>
</evidence>
<feature type="region of interest" description="Disordered" evidence="1">
    <location>
        <begin position="63"/>
        <end position="85"/>
    </location>
</feature>